<feature type="region of interest" description="Disordered" evidence="8">
    <location>
        <begin position="448"/>
        <end position="477"/>
    </location>
</feature>
<dbReference type="PROSITE" id="PS00440">
    <property type="entry name" value="ACYLTRANSF_C_2"/>
    <property type="match status" value="1"/>
</dbReference>
<keyword evidence="4 7" id="KW-0012">Acyltransferase</keyword>
<evidence type="ECO:0000256" key="2">
    <source>
        <dbReference type="ARBA" id="ARBA00022679"/>
    </source>
</evidence>
<protein>
    <recommendedName>
        <fullName evidence="6">Choline O-acetyltransferase</fullName>
        <ecNumber evidence="5">2.3.1.6</ecNumber>
    </recommendedName>
</protein>
<dbReference type="SUPFAM" id="SSF52777">
    <property type="entry name" value="CoA-dependent acyltransferases"/>
    <property type="match status" value="2"/>
</dbReference>
<evidence type="ECO:0000256" key="6">
    <source>
        <dbReference type="ARBA" id="ARBA00040495"/>
    </source>
</evidence>
<accession>A0ABP1QQ65</accession>
<dbReference type="EC" id="2.3.1.6" evidence="5"/>
<gene>
    <name evidence="10" type="ORF">ODALV1_LOCUS12691</name>
</gene>
<keyword evidence="3" id="KW-0530">Neurotransmitter biosynthesis</keyword>
<dbReference type="InterPro" id="IPR000542">
    <property type="entry name" value="Carn_acyl_trans"/>
</dbReference>
<dbReference type="Gene3D" id="3.30.559.70">
    <property type="entry name" value="Choline/Carnitine o-acyltransferase, domain 2"/>
    <property type="match status" value="1"/>
</dbReference>
<sequence length="717" mass="81535">MSMPPKELAWFNSAKVLRTQVKRKWNKSGTWIDTTEDIQARSLLYTALLQGNGKWSLNPDTYELAKNSTAVGPLLGYHDSSKEKHFGFEEPFNSQPDLPKLPVPELEKTLQRYLEAVQPILQPQQFERAQELARKLAENEGPELQHHLVERQMKLKNWAYEWWLNDMYMNNPLCLPINSNPGGVWPPQQFRNLDDQLHFASKLTSFLLDFKDVLDRNELPVETAASREPGQPLCMAQHYRLMTSYRVPCLPRDFRRDTSGCKPDHIVVAYRKHFFTCPVKTPERTLTTNEIFNQFKTIVQLETSNNEIPIGLLTSQKRPVWADERIKLLGEDINKQSMDEIETCSFIICLDDPLPSQYFNSLLNKKKRTTGGHWINDRDETNMLHQMLHGGGSVFNTGNRWFDKTLQFVISSDGAIGLCYEHSSAEGIGVLNLIDDFLGKIQQESSTSINNGTEAEKGSAVTGSGAEGDKGPEPIPQPIKLEWSISTEARNAVREACIEMDRYIEDLDLMVYRYEGYGKSFIKKCKVSPDVYLQLALQLAYYSLHGKMVATYESASTRRYKLGRVDCIRSTTMEALEWVKSMPTDHVEDRQRKFHLAVEKQTAIMVENILGEGIDVHMLGLKQQALECGMDLPTLFQDETFKIANHFALSTSQLPTKQDQFMGYGAVVPDGYGASYNPQPGSIIFCLSAFCSSPETSTLKFSQSLQRSLDAMKQMLE</sequence>
<evidence type="ECO:0000259" key="9">
    <source>
        <dbReference type="Pfam" id="PF00755"/>
    </source>
</evidence>
<evidence type="ECO:0000256" key="3">
    <source>
        <dbReference type="ARBA" id="ARBA00022979"/>
    </source>
</evidence>
<evidence type="ECO:0000256" key="1">
    <source>
        <dbReference type="ARBA" id="ARBA00005232"/>
    </source>
</evidence>
<dbReference type="PANTHER" id="PTHR22589:SF14">
    <property type="entry name" value="CHOLINE O-ACETYLTRANSFERASE"/>
    <property type="match status" value="1"/>
</dbReference>
<feature type="domain" description="Choline/carnitine acyltransferase" evidence="9">
    <location>
        <begin position="101"/>
        <end position="706"/>
    </location>
</feature>
<organism evidence="10 11">
    <name type="scientific">Orchesella dallaii</name>
    <dbReference type="NCBI Taxonomy" id="48710"/>
    <lineage>
        <taxon>Eukaryota</taxon>
        <taxon>Metazoa</taxon>
        <taxon>Ecdysozoa</taxon>
        <taxon>Arthropoda</taxon>
        <taxon>Hexapoda</taxon>
        <taxon>Collembola</taxon>
        <taxon>Entomobryomorpha</taxon>
        <taxon>Entomobryoidea</taxon>
        <taxon>Orchesellidae</taxon>
        <taxon>Orchesellinae</taxon>
        <taxon>Orchesella</taxon>
    </lineage>
</organism>
<evidence type="ECO:0000256" key="8">
    <source>
        <dbReference type="SAM" id="MobiDB-lite"/>
    </source>
</evidence>
<evidence type="ECO:0000256" key="5">
    <source>
        <dbReference type="ARBA" id="ARBA00039091"/>
    </source>
</evidence>
<dbReference type="PANTHER" id="PTHR22589">
    <property type="entry name" value="CARNITINE O-ACYLTRANSFERASE"/>
    <property type="match status" value="1"/>
</dbReference>
<evidence type="ECO:0000256" key="7">
    <source>
        <dbReference type="RuleBase" id="RU003801"/>
    </source>
</evidence>
<evidence type="ECO:0000313" key="11">
    <source>
        <dbReference type="Proteomes" id="UP001642540"/>
    </source>
</evidence>
<proteinExistence type="inferred from homology"/>
<comment type="similarity">
    <text evidence="1 7">Belongs to the carnitine/choline acetyltransferase family.</text>
</comment>
<keyword evidence="2 7" id="KW-0808">Transferase</keyword>
<dbReference type="InterPro" id="IPR023213">
    <property type="entry name" value="CAT-like_dom_sf"/>
</dbReference>
<comment type="caution">
    <text evidence="10">The sequence shown here is derived from an EMBL/GenBank/DDBJ whole genome shotgun (WGS) entry which is preliminary data.</text>
</comment>
<dbReference type="Proteomes" id="UP001642540">
    <property type="component" value="Unassembled WGS sequence"/>
</dbReference>
<dbReference type="InterPro" id="IPR039551">
    <property type="entry name" value="Cho/carn_acyl_trans"/>
</dbReference>
<reference evidence="10 11" key="1">
    <citation type="submission" date="2024-08" db="EMBL/GenBank/DDBJ databases">
        <authorList>
            <person name="Cucini C."/>
            <person name="Frati F."/>
        </authorList>
    </citation>
    <scope>NUCLEOTIDE SEQUENCE [LARGE SCALE GENOMIC DNA]</scope>
</reference>
<dbReference type="EMBL" id="CAXLJM020000038">
    <property type="protein sequence ID" value="CAL8107501.1"/>
    <property type="molecule type" value="Genomic_DNA"/>
</dbReference>
<evidence type="ECO:0000313" key="10">
    <source>
        <dbReference type="EMBL" id="CAL8107501.1"/>
    </source>
</evidence>
<keyword evidence="11" id="KW-1185">Reference proteome</keyword>
<dbReference type="Gene3D" id="3.30.559.10">
    <property type="entry name" value="Chloramphenicol acetyltransferase-like domain"/>
    <property type="match status" value="1"/>
</dbReference>
<dbReference type="InterPro" id="IPR042231">
    <property type="entry name" value="Cho/carn_acyl_trans_2"/>
</dbReference>
<dbReference type="Pfam" id="PF00755">
    <property type="entry name" value="Carn_acyltransf"/>
    <property type="match status" value="1"/>
</dbReference>
<name>A0ABP1QQ65_9HEXA</name>
<evidence type="ECO:0000256" key="4">
    <source>
        <dbReference type="ARBA" id="ARBA00023315"/>
    </source>
</evidence>